<dbReference type="PANTHER" id="PTHR30146:SF109">
    <property type="entry name" value="HTH-TYPE TRANSCRIPTIONAL REGULATOR GALS"/>
    <property type="match status" value="1"/>
</dbReference>
<evidence type="ECO:0000313" key="5">
    <source>
        <dbReference type="EMBL" id="CAH1222001.1"/>
    </source>
</evidence>
<dbReference type="InterPro" id="IPR046335">
    <property type="entry name" value="LacI/GalR-like_sensor"/>
</dbReference>
<dbReference type="PANTHER" id="PTHR30146">
    <property type="entry name" value="LACI-RELATED TRANSCRIPTIONAL REPRESSOR"/>
    <property type="match status" value="1"/>
</dbReference>
<dbReference type="Gene3D" id="3.40.50.2300">
    <property type="match status" value="2"/>
</dbReference>
<feature type="domain" description="HTH lacI-type" evidence="4">
    <location>
        <begin position="49"/>
        <end position="104"/>
    </location>
</feature>
<comment type="caution">
    <text evidence="5">The sequence shown here is derived from an EMBL/GenBank/DDBJ whole genome shotgun (WGS) entry which is preliminary data.</text>
</comment>
<keyword evidence="2" id="KW-0238">DNA-binding</keyword>
<dbReference type="InterPro" id="IPR010982">
    <property type="entry name" value="Lambda_DNA-bd_dom_sf"/>
</dbReference>
<reference evidence="5" key="1">
    <citation type="submission" date="2022-01" db="EMBL/GenBank/DDBJ databases">
        <authorList>
            <person name="Criscuolo A."/>
        </authorList>
    </citation>
    <scope>NUCLEOTIDE SEQUENCE</scope>
    <source>
        <strain evidence="5">CIP111891</strain>
    </source>
</reference>
<accession>A0ABM9CT50</accession>
<keyword evidence="6" id="KW-1185">Reference proteome</keyword>
<dbReference type="Pfam" id="PF13377">
    <property type="entry name" value="Peripla_BP_3"/>
    <property type="match status" value="1"/>
</dbReference>
<dbReference type="InterPro" id="IPR000843">
    <property type="entry name" value="HTH_LacI"/>
</dbReference>
<evidence type="ECO:0000256" key="2">
    <source>
        <dbReference type="ARBA" id="ARBA00023125"/>
    </source>
</evidence>
<sequence length="384" mass="42851">MLWERFFLQRCGDSIGFRLTGLLDQFNLKEQVKRLTDGAETHMSRPKQVTIVEVAAAAGVSIATVSNVLNRGGIRSSKETIRKVELAAEQLGYRRNTMAAGLSRNKTFEIGLIVPGLTSYYGRLAEVLQMEAHHAGYHLSVFSSGGFDPTIERRNLEVLLQRRVDGLICHGLAMGKESTRAIVNSGTPLVLINGWGWPEDISVGAVNLGFAEACRQSTKLLVARGCDELIYVGSKHSNVIDEQRRLGFHLGLQQLSVVISHRIVEMKELDVDVFLQEVMDGPAKRTGIVAFDDHVALKLLSAANKQKIDFPNRLQMIGINNDYMAKHSYPGISSWDIPYELQAQMAIHKLLHKFGHTVEASEEREFEVPLIFIERETTRLADTE</sequence>
<dbReference type="Gene3D" id="1.10.260.40">
    <property type="entry name" value="lambda repressor-like DNA-binding domains"/>
    <property type="match status" value="1"/>
</dbReference>
<keyword evidence="3" id="KW-0804">Transcription</keyword>
<evidence type="ECO:0000256" key="3">
    <source>
        <dbReference type="ARBA" id="ARBA00023163"/>
    </source>
</evidence>
<organism evidence="5 6">
    <name type="scientific">Paenibacillus allorhizoplanae</name>
    <dbReference type="NCBI Taxonomy" id="2905648"/>
    <lineage>
        <taxon>Bacteria</taxon>
        <taxon>Bacillati</taxon>
        <taxon>Bacillota</taxon>
        <taxon>Bacilli</taxon>
        <taxon>Bacillales</taxon>
        <taxon>Paenibacillaceae</taxon>
        <taxon>Paenibacillus</taxon>
    </lineage>
</organism>
<dbReference type="SUPFAM" id="SSF53822">
    <property type="entry name" value="Periplasmic binding protein-like I"/>
    <property type="match status" value="1"/>
</dbReference>
<dbReference type="SMART" id="SM00354">
    <property type="entry name" value="HTH_LACI"/>
    <property type="match status" value="1"/>
</dbReference>
<dbReference type="InterPro" id="IPR028082">
    <property type="entry name" value="Peripla_BP_I"/>
</dbReference>
<evidence type="ECO:0000259" key="4">
    <source>
        <dbReference type="PROSITE" id="PS50932"/>
    </source>
</evidence>
<dbReference type="EMBL" id="CAKMMW010000021">
    <property type="protein sequence ID" value="CAH1222001.1"/>
    <property type="molecule type" value="Genomic_DNA"/>
</dbReference>
<gene>
    <name evidence="5" type="primary">ccpA_5</name>
    <name evidence="5" type="ORF">PAECIP111891_05273</name>
</gene>
<dbReference type="SUPFAM" id="SSF47413">
    <property type="entry name" value="lambda repressor-like DNA-binding domains"/>
    <property type="match status" value="1"/>
</dbReference>
<dbReference type="PROSITE" id="PS00356">
    <property type="entry name" value="HTH_LACI_1"/>
    <property type="match status" value="1"/>
</dbReference>
<dbReference type="Proteomes" id="UP000838821">
    <property type="component" value="Unassembled WGS sequence"/>
</dbReference>
<name>A0ABM9CT50_9BACL</name>
<dbReference type="PROSITE" id="PS50932">
    <property type="entry name" value="HTH_LACI_2"/>
    <property type="match status" value="1"/>
</dbReference>
<proteinExistence type="predicted"/>
<dbReference type="CDD" id="cd01392">
    <property type="entry name" value="HTH_LacI"/>
    <property type="match status" value="1"/>
</dbReference>
<evidence type="ECO:0000313" key="6">
    <source>
        <dbReference type="Proteomes" id="UP000838821"/>
    </source>
</evidence>
<dbReference type="Pfam" id="PF00356">
    <property type="entry name" value="LacI"/>
    <property type="match status" value="1"/>
</dbReference>
<protein>
    <submittedName>
        <fullName evidence="5">Catabolite control protein A</fullName>
    </submittedName>
</protein>
<evidence type="ECO:0000256" key="1">
    <source>
        <dbReference type="ARBA" id="ARBA00023015"/>
    </source>
</evidence>
<keyword evidence="1" id="KW-0805">Transcription regulation</keyword>